<keyword evidence="3" id="KW-1185">Reference proteome</keyword>
<sequence length="226" mass="26082">MLDDGAQYMHQDGASVPYATTVLSTPSGEDWRQTKKDSSEDDQIGFKKPKLPPPATHLEDFFSSYSKYEYDPSGPASQQFQELRKVYKWTKSDMQAETAYTQYSRALSQTFSQKYGDDVNSLRNWRRLCRTVAIVPVPKSLKGCQRAIEDSHVNLMDLLDIHTTGEPVRRFKTEKELSAYTKKTNKTFPRADIPKGSLLYFLLRRIRCPPAENLVRRDGRWVERDS</sequence>
<comment type="caution">
    <text evidence="2">The sequence shown here is derived from an EMBL/GenBank/DDBJ whole genome shotgun (WGS) entry which is preliminary data.</text>
</comment>
<evidence type="ECO:0000313" key="3">
    <source>
        <dbReference type="Proteomes" id="UP001215280"/>
    </source>
</evidence>
<feature type="region of interest" description="Disordered" evidence="1">
    <location>
        <begin position="1"/>
        <end position="54"/>
    </location>
</feature>
<dbReference type="Proteomes" id="UP001215280">
    <property type="component" value="Unassembled WGS sequence"/>
</dbReference>
<dbReference type="PANTHER" id="PTHR38846">
    <property type="entry name" value="C3H1-TYPE DOMAIN-CONTAINING PROTEIN"/>
    <property type="match status" value="1"/>
</dbReference>
<organism evidence="2 3">
    <name type="scientific">Mycena maculata</name>
    <dbReference type="NCBI Taxonomy" id="230809"/>
    <lineage>
        <taxon>Eukaryota</taxon>
        <taxon>Fungi</taxon>
        <taxon>Dikarya</taxon>
        <taxon>Basidiomycota</taxon>
        <taxon>Agaricomycotina</taxon>
        <taxon>Agaricomycetes</taxon>
        <taxon>Agaricomycetidae</taxon>
        <taxon>Agaricales</taxon>
        <taxon>Marasmiineae</taxon>
        <taxon>Mycenaceae</taxon>
        <taxon>Mycena</taxon>
    </lineage>
</organism>
<dbReference type="PANTHER" id="PTHR38846:SF1">
    <property type="entry name" value="C3H1-TYPE DOMAIN-CONTAINING PROTEIN"/>
    <property type="match status" value="1"/>
</dbReference>
<evidence type="ECO:0000313" key="2">
    <source>
        <dbReference type="EMBL" id="KAJ7737826.1"/>
    </source>
</evidence>
<feature type="compositionally biased region" description="Basic and acidic residues" evidence="1">
    <location>
        <begin position="29"/>
        <end position="38"/>
    </location>
</feature>
<protein>
    <submittedName>
        <fullName evidence="2">Uncharacterized protein</fullName>
    </submittedName>
</protein>
<accession>A0AAD7MYB5</accession>
<evidence type="ECO:0000256" key="1">
    <source>
        <dbReference type="SAM" id="MobiDB-lite"/>
    </source>
</evidence>
<proteinExistence type="predicted"/>
<gene>
    <name evidence="2" type="ORF">DFH07DRAFT_93558</name>
</gene>
<name>A0AAD7MYB5_9AGAR</name>
<dbReference type="AlphaFoldDB" id="A0AAD7MYB5"/>
<dbReference type="EMBL" id="JARJLG010000141">
    <property type="protein sequence ID" value="KAJ7737826.1"/>
    <property type="molecule type" value="Genomic_DNA"/>
</dbReference>
<reference evidence="2" key="1">
    <citation type="submission" date="2023-03" db="EMBL/GenBank/DDBJ databases">
        <title>Massive genome expansion in bonnet fungi (Mycena s.s.) driven by repeated elements and novel gene families across ecological guilds.</title>
        <authorList>
            <consortium name="Lawrence Berkeley National Laboratory"/>
            <person name="Harder C.B."/>
            <person name="Miyauchi S."/>
            <person name="Viragh M."/>
            <person name="Kuo A."/>
            <person name="Thoen E."/>
            <person name="Andreopoulos B."/>
            <person name="Lu D."/>
            <person name="Skrede I."/>
            <person name="Drula E."/>
            <person name="Henrissat B."/>
            <person name="Morin E."/>
            <person name="Kohler A."/>
            <person name="Barry K."/>
            <person name="LaButti K."/>
            <person name="Morin E."/>
            <person name="Salamov A."/>
            <person name="Lipzen A."/>
            <person name="Mereny Z."/>
            <person name="Hegedus B."/>
            <person name="Baldrian P."/>
            <person name="Stursova M."/>
            <person name="Weitz H."/>
            <person name="Taylor A."/>
            <person name="Grigoriev I.V."/>
            <person name="Nagy L.G."/>
            <person name="Martin F."/>
            <person name="Kauserud H."/>
        </authorList>
    </citation>
    <scope>NUCLEOTIDE SEQUENCE</scope>
    <source>
        <strain evidence="2">CBHHK188m</strain>
    </source>
</reference>